<keyword evidence="1" id="KW-0863">Zinc-finger</keyword>
<dbReference type="PROSITE" id="PS50158">
    <property type="entry name" value="ZF_CCHC"/>
    <property type="match status" value="1"/>
</dbReference>
<dbReference type="InterPro" id="IPR008737">
    <property type="entry name" value="DUF1758"/>
</dbReference>
<evidence type="ECO:0000313" key="4">
    <source>
        <dbReference type="EMBL" id="VDN32483.1"/>
    </source>
</evidence>
<dbReference type="WBParaSite" id="GPUH_0001882701-mRNA-1">
    <property type="protein sequence ID" value="GPUH_0001882701-mRNA-1"/>
    <property type="gene ID" value="GPUH_0001882701"/>
</dbReference>
<evidence type="ECO:0000256" key="1">
    <source>
        <dbReference type="PROSITE-ProRule" id="PRU00047"/>
    </source>
</evidence>
<dbReference type="Proteomes" id="UP000271098">
    <property type="component" value="Unassembled WGS sequence"/>
</dbReference>
<dbReference type="Pfam" id="PF05585">
    <property type="entry name" value="DUF1758"/>
    <property type="match status" value="1"/>
</dbReference>
<keyword evidence="1" id="KW-0479">Metal-binding</keyword>
<reference evidence="6" key="1">
    <citation type="submission" date="2016-06" db="UniProtKB">
        <authorList>
            <consortium name="WormBaseParasite"/>
        </authorList>
    </citation>
    <scope>IDENTIFICATION</scope>
</reference>
<dbReference type="EMBL" id="UYRT01087365">
    <property type="protein sequence ID" value="VDN32483.1"/>
    <property type="molecule type" value="Genomic_DNA"/>
</dbReference>
<keyword evidence="1" id="KW-0862">Zinc</keyword>
<dbReference type="InterPro" id="IPR001878">
    <property type="entry name" value="Znf_CCHC"/>
</dbReference>
<evidence type="ECO:0000313" key="5">
    <source>
        <dbReference type="Proteomes" id="UP000271098"/>
    </source>
</evidence>
<protein>
    <submittedName>
        <fullName evidence="6">CCHC-type domain-containing protein</fullName>
    </submittedName>
</protein>
<proteinExistence type="predicted"/>
<gene>
    <name evidence="4" type="ORF">GPUH_LOCUS18802</name>
</gene>
<dbReference type="AlphaFoldDB" id="A0A183ECW1"/>
<reference evidence="4 5" key="2">
    <citation type="submission" date="2018-11" db="EMBL/GenBank/DDBJ databases">
        <authorList>
            <consortium name="Pathogen Informatics"/>
        </authorList>
    </citation>
    <scope>NUCLEOTIDE SEQUENCE [LARGE SCALE GENOMIC DNA]</scope>
</reference>
<dbReference type="PANTHER" id="PTHR47331">
    <property type="entry name" value="PHD-TYPE DOMAIN-CONTAINING PROTEIN"/>
    <property type="match status" value="1"/>
</dbReference>
<accession>A0A183ECW1</accession>
<sequence>MQGLCFKCLTKGHRAKECSKKIRYYRCQKHHNVIFCNSKQQERKKNAGRIRRAPKSSDSGLVKEADGKKSDTAMVSTAFQREFSDAKGRSKATALLLCKEVIITNPNDPQQTQKVTAFVDVDSQRSFISKDDVDRLGLQKKQTEAISVLGFAARKPAAFHTSSVTFDLLLNSGCAKKITANTMAFLTKRLQAAEIDEENMKHLHGAYENVLNVPTVWQEPKLTSGSDHYSDFIKPATKLKSGFHLTDSTVGITMASRGETSNRNHQKTAVVVQPALADDVDRFW</sequence>
<evidence type="ECO:0000259" key="3">
    <source>
        <dbReference type="PROSITE" id="PS50158"/>
    </source>
</evidence>
<feature type="domain" description="CCHC-type" evidence="3">
    <location>
        <begin position="5"/>
        <end position="20"/>
    </location>
</feature>
<dbReference type="GO" id="GO:0003676">
    <property type="term" value="F:nucleic acid binding"/>
    <property type="evidence" value="ECO:0007669"/>
    <property type="project" value="InterPro"/>
</dbReference>
<keyword evidence="5" id="KW-1185">Reference proteome</keyword>
<dbReference type="OrthoDB" id="5967017at2759"/>
<evidence type="ECO:0000313" key="6">
    <source>
        <dbReference type="WBParaSite" id="GPUH_0001882701-mRNA-1"/>
    </source>
</evidence>
<dbReference type="PANTHER" id="PTHR47331:SF5">
    <property type="entry name" value="RIBONUCLEASE H"/>
    <property type="match status" value="1"/>
</dbReference>
<feature type="region of interest" description="Disordered" evidence="2">
    <location>
        <begin position="44"/>
        <end position="68"/>
    </location>
</feature>
<dbReference type="GO" id="GO:0008270">
    <property type="term" value="F:zinc ion binding"/>
    <property type="evidence" value="ECO:0007669"/>
    <property type="project" value="UniProtKB-KW"/>
</dbReference>
<organism evidence="6">
    <name type="scientific">Gongylonema pulchrum</name>
    <dbReference type="NCBI Taxonomy" id="637853"/>
    <lineage>
        <taxon>Eukaryota</taxon>
        <taxon>Metazoa</taxon>
        <taxon>Ecdysozoa</taxon>
        <taxon>Nematoda</taxon>
        <taxon>Chromadorea</taxon>
        <taxon>Rhabditida</taxon>
        <taxon>Spirurina</taxon>
        <taxon>Spiruromorpha</taxon>
        <taxon>Spiruroidea</taxon>
        <taxon>Gongylonematidae</taxon>
        <taxon>Gongylonema</taxon>
    </lineage>
</organism>
<evidence type="ECO:0000256" key="2">
    <source>
        <dbReference type="SAM" id="MobiDB-lite"/>
    </source>
</evidence>
<name>A0A183ECW1_9BILA</name>